<reference evidence="3 4" key="1">
    <citation type="submission" date="2021-05" db="EMBL/GenBank/DDBJ databases">
        <title>Kineosporia and Streptomyces sp. nov. two new marine actinobacteria isolated from Coral.</title>
        <authorList>
            <person name="Buangrab K."/>
            <person name="Sutthacheep M."/>
            <person name="Yeemin T."/>
            <person name="Harunari E."/>
            <person name="Igarashi Y."/>
            <person name="Kanchanasin P."/>
            <person name="Tanasupawat S."/>
            <person name="Phongsopitanun W."/>
        </authorList>
    </citation>
    <scope>NUCLEOTIDE SEQUENCE [LARGE SCALE GENOMIC DNA]</scope>
    <source>
        <strain evidence="3 4">J2-2</strain>
    </source>
</reference>
<feature type="compositionally biased region" description="Low complexity" evidence="1">
    <location>
        <begin position="50"/>
        <end position="60"/>
    </location>
</feature>
<keyword evidence="4" id="KW-1185">Reference proteome</keyword>
<organism evidence="3 4">
    <name type="scientific">Kineosporia corallincola</name>
    <dbReference type="NCBI Taxonomy" id="2835133"/>
    <lineage>
        <taxon>Bacteria</taxon>
        <taxon>Bacillati</taxon>
        <taxon>Actinomycetota</taxon>
        <taxon>Actinomycetes</taxon>
        <taxon>Kineosporiales</taxon>
        <taxon>Kineosporiaceae</taxon>
        <taxon>Kineosporia</taxon>
    </lineage>
</organism>
<feature type="chain" id="PRO_5046778784" description="Lipoprotein" evidence="2">
    <location>
        <begin position="22"/>
        <end position="192"/>
    </location>
</feature>
<evidence type="ECO:0008006" key="5">
    <source>
        <dbReference type="Google" id="ProtNLM"/>
    </source>
</evidence>
<dbReference type="PROSITE" id="PS51257">
    <property type="entry name" value="PROKAR_LIPOPROTEIN"/>
    <property type="match status" value="1"/>
</dbReference>
<proteinExistence type="predicted"/>
<feature type="region of interest" description="Disordered" evidence="1">
    <location>
        <begin position="130"/>
        <end position="192"/>
    </location>
</feature>
<protein>
    <recommendedName>
        <fullName evidence="5">Lipoprotein</fullName>
    </recommendedName>
</protein>
<evidence type="ECO:0000313" key="3">
    <source>
        <dbReference type="EMBL" id="MBT0770874.1"/>
    </source>
</evidence>
<comment type="caution">
    <text evidence="3">The sequence shown here is derived from an EMBL/GenBank/DDBJ whole genome shotgun (WGS) entry which is preliminary data.</text>
</comment>
<dbReference type="Proteomes" id="UP001197247">
    <property type="component" value="Unassembled WGS sequence"/>
</dbReference>
<feature type="region of interest" description="Disordered" evidence="1">
    <location>
        <begin position="44"/>
        <end position="117"/>
    </location>
</feature>
<feature type="compositionally biased region" description="Polar residues" evidence="1">
    <location>
        <begin position="182"/>
        <end position="192"/>
    </location>
</feature>
<dbReference type="EMBL" id="JAHBAY010000007">
    <property type="protein sequence ID" value="MBT0770874.1"/>
    <property type="molecule type" value="Genomic_DNA"/>
</dbReference>
<evidence type="ECO:0000256" key="1">
    <source>
        <dbReference type="SAM" id="MobiDB-lite"/>
    </source>
</evidence>
<evidence type="ECO:0000256" key="2">
    <source>
        <dbReference type="SAM" id="SignalP"/>
    </source>
</evidence>
<sequence>MKTRRRSTMVVAGGTALFAAAVLTGCGKDPDPDYQGVCVNQSTQTRVADSKCSGSAGSSSLDDDSCDDTAGPYSTYGSSSTYGSGSTPGSYLSSHDDCDSSGSSSSGSRGGSSGSHGYYGYRMWPVGKTYPPVGGRVSDYPGSVTTLPEGHSATLGGAGTSSGTVTRQSTKQAVERGGFGKTSRSSSGSVGG</sequence>
<name>A0ABS5TMQ7_9ACTN</name>
<feature type="compositionally biased region" description="Low complexity" evidence="1">
    <location>
        <begin position="71"/>
        <end position="93"/>
    </location>
</feature>
<dbReference type="RefSeq" id="WP_214157165.1">
    <property type="nucleotide sequence ID" value="NZ_JAHBAY010000007.1"/>
</dbReference>
<accession>A0ABS5TMQ7</accession>
<gene>
    <name evidence="3" type="ORF">KIH74_18180</name>
</gene>
<feature type="signal peptide" evidence="2">
    <location>
        <begin position="1"/>
        <end position="21"/>
    </location>
</feature>
<evidence type="ECO:0000313" key="4">
    <source>
        <dbReference type="Proteomes" id="UP001197247"/>
    </source>
</evidence>
<keyword evidence="2" id="KW-0732">Signal</keyword>